<dbReference type="InterPro" id="IPR008176">
    <property type="entry name" value="Defensin_plant"/>
</dbReference>
<dbReference type="Pfam" id="PF00304">
    <property type="entry name" value="Gamma-thionin"/>
    <property type="match status" value="1"/>
</dbReference>
<dbReference type="EMBL" id="RXGB01005936">
    <property type="protein sequence ID" value="TMW87087.1"/>
    <property type="molecule type" value="Genomic_DNA"/>
</dbReference>
<comment type="caution">
    <text evidence="7">The sequence shown here is derived from an EMBL/GenBank/DDBJ whole genome shotgun (WGS) entry which is preliminary data.</text>
</comment>
<keyword evidence="4" id="KW-1015">Disulfide bond</keyword>
<proteinExistence type="predicted"/>
<dbReference type="AlphaFoldDB" id="A0A6N2AX43"/>
<evidence type="ECO:0000313" key="7">
    <source>
        <dbReference type="EMBL" id="TMW87087.1"/>
    </source>
</evidence>
<dbReference type="InterPro" id="IPR036574">
    <property type="entry name" value="Scorpion_toxin-like_sf"/>
</dbReference>
<dbReference type="SMART" id="SM00505">
    <property type="entry name" value="Knot1"/>
    <property type="match status" value="1"/>
</dbReference>
<dbReference type="Gene3D" id="3.30.30.10">
    <property type="entry name" value="Knottin, scorpion toxin-like"/>
    <property type="match status" value="1"/>
</dbReference>
<evidence type="ECO:0000256" key="1">
    <source>
        <dbReference type="ARBA" id="ARBA00004613"/>
    </source>
</evidence>
<dbReference type="InterPro" id="IPR003614">
    <property type="entry name" value="Knottins"/>
</dbReference>
<gene>
    <name evidence="7" type="ORF">EJD97_020437</name>
</gene>
<keyword evidence="2" id="KW-0964">Secreted</keyword>
<feature type="signal peptide" evidence="5">
    <location>
        <begin position="1"/>
        <end position="19"/>
    </location>
</feature>
<organism evidence="7">
    <name type="scientific">Solanum chilense</name>
    <name type="common">Tomato</name>
    <name type="synonym">Lycopersicon chilense</name>
    <dbReference type="NCBI Taxonomy" id="4083"/>
    <lineage>
        <taxon>Eukaryota</taxon>
        <taxon>Viridiplantae</taxon>
        <taxon>Streptophyta</taxon>
        <taxon>Embryophyta</taxon>
        <taxon>Tracheophyta</taxon>
        <taxon>Spermatophyta</taxon>
        <taxon>Magnoliopsida</taxon>
        <taxon>eudicotyledons</taxon>
        <taxon>Gunneridae</taxon>
        <taxon>Pentapetalae</taxon>
        <taxon>asterids</taxon>
        <taxon>lamiids</taxon>
        <taxon>Solanales</taxon>
        <taxon>Solanaceae</taxon>
        <taxon>Solanoideae</taxon>
        <taxon>Solaneae</taxon>
        <taxon>Solanum</taxon>
        <taxon>Solanum subgen. Lycopersicon</taxon>
    </lineage>
</organism>
<accession>A0A6N2AX43</accession>
<dbReference type="GO" id="GO:0005576">
    <property type="term" value="C:extracellular region"/>
    <property type="evidence" value="ECO:0007669"/>
    <property type="project" value="UniProtKB-SubCell"/>
</dbReference>
<feature type="domain" description="Knottins-like" evidence="6">
    <location>
        <begin position="34"/>
        <end position="80"/>
    </location>
</feature>
<evidence type="ECO:0000256" key="3">
    <source>
        <dbReference type="ARBA" id="ARBA00022729"/>
    </source>
</evidence>
<evidence type="ECO:0000259" key="6">
    <source>
        <dbReference type="SMART" id="SM00505"/>
    </source>
</evidence>
<comment type="subcellular location">
    <subcellularLocation>
        <location evidence="1">Secreted</location>
    </subcellularLocation>
</comment>
<evidence type="ECO:0000256" key="4">
    <source>
        <dbReference type="ARBA" id="ARBA00023157"/>
    </source>
</evidence>
<dbReference type="CDD" id="cd00107">
    <property type="entry name" value="Knot1"/>
    <property type="match status" value="1"/>
</dbReference>
<protein>
    <recommendedName>
        <fullName evidence="6">Knottins-like domain-containing protein</fullName>
    </recommendedName>
</protein>
<dbReference type="SUPFAM" id="SSF57095">
    <property type="entry name" value="Scorpion toxin-like"/>
    <property type="match status" value="1"/>
</dbReference>
<dbReference type="PANTHER" id="PTHR33147">
    <property type="entry name" value="DEFENSIN-LIKE PROTEIN 1"/>
    <property type="match status" value="1"/>
</dbReference>
<evidence type="ECO:0000256" key="5">
    <source>
        <dbReference type="SAM" id="SignalP"/>
    </source>
</evidence>
<sequence length="80" mass="9158">MKHFPTVAVLLFLVLLLSTNEEIGGGIRKTEAKLCQYHSETFHGVCVTGNNCNRHCQRENFEGGRCHGIRHYRCVCYRTC</sequence>
<name>A0A6N2AX43_SOLCI</name>
<dbReference type="PANTHER" id="PTHR33147:SF39">
    <property type="entry name" value="DRO1 PROTEIN-RELATED"/>
    <property type="match status" value="1"/>
</dbReference>
<reference evidence="7" key="1">
    <citation type="submission" date="2019-05" db="EMBL/GenBank/DDBJ databases">
        <title>The de novo reference genome and transcriptome assemblies of the wild tomato species Solanum chilense.</title>
        <authorList>
            <person name="Stam R."/>
            <person name="Nosenko T."/>
            <person name="Hoerger A.C."/>
            <person name="Stephan W."/>
            <person name="Seidel M.A."/>
            <person name="Kuhn J.M.M."/>
            <person name="Haberer G."/>
            <person name="Tellier A."/>
        </authorList>
    </citation>
    <scope>NUCLEOTIDE SEQUENCE</scope>
    <source>
        <tissue evidence="7">Mature leaves</tissue>
    </source>
</reference>
<dbReference type="PROSITE" id="PS00940">
    <property type="entry name" value="GAMMA_THIONIN"/>
    <property type="match status" value="1"/>
</dbReference>
<dbReference type="GO" id="GO:0006952">
    <property type="term" value="P:defense response"/>
    <property type="evidence" value="ECO:0007669"/>
    <property type="project" value="InterPro"/>
</dbReference>
<evidence type="ECO:0000256" key="2">
    <source>
        <dbReference type="ARBA" id="ARBA00022525"/>
    </source>
</evidence>
<keyword evidence="3 5" id="KW-0732">Signal</keyword>
<feature type="chain" id="PRO_5026838197" description="Knottins-like domain-containing protein" evidence="5">
    <location>
        <begin position="20"/>
        <end position="80"/>
    </location>
</feature>